<dbReference type="InterPro" id="IPR036875">
    <property type="entry name" value="Znf_CCHC_sf"/>
</dbReference>
<evidence type="ECO:0000256" key="1">
    <source>
        <dbReference type="SAM" id="MobiDB-lite"/>
    </source>
</evidence>
<dbReference type="SUPFAM" id="SSF57756">
    <property type="entry name" value="Retrovirus zinc finger-like domains"/>
    <property type="match status" value="1"/>
</dbReference>
<dbReference type="GO" id="GO:0008270">
    <property type="term" value="F:zinc ion binding"/>
    <property type="evidence" value="ECO:0007669"/>
    <property type="project" value="InterPro"/>
</dbReference>
<organism evidence="2">
    <name type="scientific">Tanacetum cinerariifolium</name>
    <name type="common">Dalmatian daisy</name>
    <name type="synonym">Chrysanthemum cinerariifolium</name>
    <dbReference type="NCBI Taxonomy" id="118510"/>
    <lineage>
        <taxon>Eukaryota</taxon>
        <taxon>Viridiplantae</taxon>
        <taxon>Streptophyta</taxon>
        <taxon>Embryophyta</taxon>
        <taxon>Tracheophyta</taxon>
        <taxon>Spermatophyta</taxon>
        <taxon>Magnoliopsida</taxon>
        <taxon>eudicotyledons</taxon>
        <taxon>Gunneridae</taxon>
        <taxon>Pentapetalae</taxon>
        <taxon>asterids</taxon>
        <taxon>campanulids</taxon>
        <taxon>Asterales</taxon>
        <taxon>Asteraceae</taxon>
        <taxon>Asteroideae</taxon>
        <taxon>Anthemideae</taxon>
        <taxon>Anthemidinae</taxon>
        <taxon>Tanacetum</taxon>
    </lineage>
</organism>
<sequence>MKGLLDQLHTLGKPYDNDIAVNLINRSLNKDFGLKDKTPTPQVFTIQKGRNNKPKPQANKKVKRKGKADKNKQVVPHQLKLKPNPLKRKENPNKDQAYYHCHVVGHWKRNCPLYLEELHANKKKSEPSVAVLGI</sequence>
<accession>A0A699REM3</accession>
<proteinExistence type="predicted"/>
<evidence type="ECO:0000313" key="2">
    <source>
        <dbReference type="EMBL" id="GFC83517.1"/>
    </source>
</evidence>
<name>A0A699REM3_TANCI</name>
<dbReference type="EMBL" id="BKCJ011089886">
    <property type="protein sequence ID" value="GFC83517.1"/>
    <property type="molecule type" value="Genomic_DNA"/>
</dbReference>
<feature type="region of interest" description="Disordered" evidence="1">
    <location>
        <begin position="30"/>
        <end position="94"/>
    </location>
</feature>
<reference evidence="2" key="1">
    <citation type="journal article" date="2019" name="Sci. Rep.">
        <title>Draft genome of Tanacetum cinerariifolium, the natural source of mosquito coil.</title>
        <authorList>
            <person name="Yamashiro T."/>
            <person name="Shiraishi A."/>
            <person name="Satake H."/>
            <person name="Nakayama K."/>
        </authorList>
    </citation>
    <scope>NUCLEOTIDE SEQUENCE</scope>
</reference>
<dbReference type="AlphaFoldDB" id="A0A699REM3"/>
<protein>
    <recommendedName>
        <fullName evidence="3">Zinc finger, CCHC-type</fullName>
    </recommendedName>
</protein>
<dbReference type="GO" id="GO:0003676">
    <property type="term" value="F:nucleic acid binding"/>
    <property type="evidence" value="ECO:0007669"/>
    <property type="project" value="InterPro"/>
</dbReference>
<comment type="caution">
    <text evidence="2">The sequence shown here is derived from an EMBL/GenBank/DDBJ whole genome shotgun (WGS) entry which is preliminary data.</text>
</comment>
<feature type="compositionally biased region" description="Basic residues" evidence="1">
    <location>
        <begin position="50"/>
        <end position="67"/>
    </location>
</feature>
<gene>
    <name evidence="2" type="ORF">Tci_855487</name>
</gene>
<evidence type="ECO:0008006" key="3">
    <source>
        <dbReference type="Google" id="ProtNLM"/>
    </source>
</evidence>
<feature type="compositionally biased region" description="Polar residues" evidence="1">
    <location>
        <begin position="39"/>
        <end position="49"/>
    </location>
</feature>